<dbReference type="EMBL" id="JACHIT010000001">
    <property type="protein sequence ID" value="MBB5912644.1"/>
    <property type="molecule type" value="Genomic_DNA"/>
</dbReference>
<dbReference type="Gene3D" id="3.40.50.1820">
    <property type="entry name" value="alpha/beta hydrolase"/>
    <property type="match status" value="1"/>
</dbReference>
<dbReference type="InterPro" id="IPR029058">
    <property type="entry name" value="AB_hydrolase_fold"/>
</dbReference>
<dbReference type="InterPro" id="IPR002918">
    <property type="entry name" value="Lipase_EstA/Esterase_EstB"/>
</dbReference>
<reference evidence="4 5" key="1">
    <citation type="submission" date="2020-08" db="EMBL/GenBank/DDBJ databases">
        <title>Sequencing the genomes of 1000 actinobacteria strains.</title>
        <authorList>
            <person name="Klenk H.-P."/>
        </authorList>
    </citation>
    <scope>NUCLEOTIDE SEQUENCE [LARGE SCALE GENOMIC DNA]</scope>
    <source>
        <strain evidence="4 5">DSM 43582</strain>
    </source>
</reference>
<evidence type="ECO:0000313" key="4">
    <source>
        <dbReference type="EMBL" id="MBB5912644.1"/>
    </source>
</evidence>
<dbReference type="GO" id="GO:0016298">
    <property type="term" value="F:lipase activity"/>
    <property type="evidence" value="ECO:0007669"/>
    <property type="project" value="TreeGrafter"/>
</dbReference>
<feature type="signal peptide" evidence="2">
    <location>
        <begin position="1"/>
        <end position="32"/>
    </location>
</feature>
<dbReference type="SUPFAM" id="SSF53474">
    <property type="entry name" value="alpha/beta-Hydrolases"/>
    <property type="match status" value="1"/>
</dbReference>
<dbReference type="InterPro" id="IPR006311">
    <property type="entry name" value="TAT_signal"/>
</dbReference>
<comment type="caution">
    <text evidence="4">The sequence shown here is derived from an EMBL/GenBank/DDBJ whole genome shotgun (WGS) entry which is preliminary data.</text>
</comment>
<dbReference type="RefSeq" id="WP_040750536.1">
    <property type="nucleotide sequence ID" value="NZ_JACHIT010000001.1"/>
</dbReference>
<dbReference type="PANTHER" id="PTHR32015">
    <property type="entry name" value="FASTING INDUCED LIPASE"/>
    <property type="match status" value="1"/>
</dbReference>
<dbReference type="InterPro" id="IPR000073">
    <property type="entry name" value="AB_hydrolase_1"/>
</dbReference>
<gene>
    <name evidence="4" type="ORF">BJY24_001511</name>
</gene>
<protein>
    <submittedName>
        <fullName evidence="4">Triacylglycerol esterase/lipase EstA (Alpha/beta hydrolase family)</fullName>
    </submittedName>
</protein>
<proteinExistence type="predicted"/>
<dbReference type="Pfam" id="PF12697">
    <property type="entry name" value="Abhydrolase_6"/>
    <property type="match status" value="1"/>
</dbReference>
<sequence>MMRKIRRSASVGAAMAGAVVVAAAMVAGAAAAAPAPPPAAADLADQVAAGLRPAPDGRVPRPIVDSGSGSGSGEVVSRAAEAIGEGPEMSAYLPAFAYGLTHPNAAPPGANRWDCVPSAAHPNPVVLVHGTWLNAYDNFAYISPKLAREGYCVFALDYGLSGILEGGGIGPILPGRFGVGRIEDSARQLGAFVDRVRAATHAERVDIVAHSQGGTVSNQYLKFEGGAGKVERLVTFGATHHGTSMLGMATLGRLITNAGLDILGFYRPIIGPANFEQAVGSEFVTRLNAAGDTVPGVAYTVVGSRYDEVMNPLELTFLRAGADATVDNVTLQNGCEQDLSDHLTMMYSPRALSIALHALDPAGQPDLVCAFNPWFVGGGGGL</sequence>
<dbReference type="PANTHER" id="PTHR32015:SF1">
    <property type="entry name" value="LIPASE"/>
    <property type="match status" value="1"/>
</dbReference>
<organism evidence="4 5">
    <name type="scientific">Nocardia transvalensis</name>
    <dbReference type="NCBI Taxonomy" id="37333"/>
    <lineage>
        <taxon>Bacteria</taxon>
        <taxon>Bacillati</taxon>
        <taxon>Actinomycetota</taxon>
        <taxon>Actinomycetes</taxon>
        <taxon>Mycobacteriales</taxon>
        <taxon>Nocardiaceae</taxon>
        <taxon>Nocardia</taxon>
    </lineage>
</organism>
<evidence type="ECO:0000259" key="3">
    <source>
        <dbReference type="Pfam" id="PF12697"/>
    </source>
</evidence>
<feature type="domain" description="AB hydrolase-1" evidence="3">
    <location>
        <begin position="125"/>
        <end position="324"/>
    </location>
</feature>
<feature type="region of interest" description="Disordered" evidence="1">
    <location>
        <begin position="51"/>
        <end position="77"/>
    </location>
</feature>
<keyword evidence="5" id="KW-1185">Reference proteome</keyword>
<keyword evidence="4" id="KW-0378">Hydrolase</keyword>
<dbReference type="PROSITE" id="PS51318">
    <property type="entry name" value="TAT"/>
    <property type="match status" value="1"/>
</dbReference>
<name>A0A7W9PBJ6_9NOCA</name>
<dbReference type="GO" id="GO:0016042">
    <property type="term" value="P:lipid catabolic process"/>
    <property type="evidence" value="ECO:0007669"/>
    <property type="project" value="InterPro"/>
</dbReference>
<dbReference type="Proteomes" id="UP000540412">
    <property type="component" value="Unassembled WGS sequence"/>
</dbReference>
<keyword evidence="2" id="KW-0732">Signal</keyword>
<evidence type="ECO:0000313" key="5">
    <source>
        <dbReference type="Proteomes" id="UP000540412"/>
    </source>
</evidence>
<feature type="chain" id="PRO_5031122805" evidence="2">
    <location>
        <begin position="33"/>
        <end position="382"/>
    </location>
</feature>
<accession>A0A7W9PBJ6</accession>
<dbReference type="AlphaFoldDB" id="A0A7W9PBJ6"/>
<evidence type="ECO:0000256" key="1">
    <source>
        <dbReference type="SAM" id="MobiDB-lite"/>
    </source>
</evidence>
<evidence type="ECO:0000256" key="2">
    <source>
        <dbReference type="SAM" id="SignalP"/>
    </source>
</evidence>